<gene>
    <name evidence="2" type="ORF">IDH45_08980</name>
</gene>
<dbReference type="Proteomes" id="UP000639396">
    <property type="component" value="Unassembled WGS sequence"/>
</dbReference>
<dbReference type="RefSeq" id="WP_190926699.1">
    <property type="nucleotide sequence ID" value="NZ_JACXJA010000008.1"/>
</dbReference>
<dbReference type="SUPFAM" id="SSF51126">
    <property type="entry name" value="Pectin lyase-like"/>
    <property type="match status" value="1"/>
</dbReference>
<dbReference type="InterPro" id="IPR012334">
    <property type="entry name" value="Pectin_lyas_fold"/>
</dbReference>
<organism evidence="2 3">
    <name type="scientific">Paenibacillus oceani</name>
    <dbReference type="NCBI Taxonomy" id="2772510"/>
    <lineage>
        <taxon>Bacteria</taxon>
        <taxon>Bacillati</taxon>
        <taxon>Bacillota</taxon>
        <taxon>Bacilli</taxon>
        <taxon>Bacillales</taxon>
        <taxon>Paenibacillaceae</taxon>
        <taxon>Paenibacillus</taxon>
    </lineage>
</organism>
<evidence type="ECO:0000313" key="3">
    <source>
        <dbReference type="Proteomes" id="UP000639396"/>
    </source>
</evidence>
<dbReference type="InterPro" id="IPR011050">
    <property type="entry name" value="Pectin_lyase_fold/virulence"/>
</dbReference>
<evidence type="ECO:0000313" key="2">
    <source>
        <dbReference type="EMBL" id="MBD2862113.1"/>
    </source>
</evidence>
<feature type="domain" description="Right handed beta helix" evidence="1">
    <location>
        <begin position="39"/>
        <end position="178"/>
    </location>
</feature>
<dbReference type="Pfam" id="PF13229">
    <property type="entry name" value="Beta_helix"/>
    <property type="match status" value="1"/>
</dbReference>
<sequence length="331" mass="36792">MLPEAPDRLRPGVRLACRVVVRQLGLVVMPIRPLERGGTLRMHNCKIFGVSRQGTSFEERTATLRLSGHDNMVTNTEIGADYSTDQTELWNCAAKLEGAAGNMFANCVFEGADVGILIAGPDNNFVNCRADINYGHGFWFTRESPTDIPPWRIRLSNCWAHRNSRYGSNLFDNFRIDSGQYINGIQMTNCKSSYWSQDGWTHRYGLYDGAGDTLVVAFKDDGAATKWFDGISGYSGPQASFSQQLFTPPNKTAVPDVKGQSVLRFHNSEATTITGFVNEVNGQTLDMITTNGNTSIAHNTTLKTNTLATKLLEPSRLYRFKCISGTWYETN</sequence>
<protein>
    <submittedName>
        <fullName evidence="2">Right-handed parallel beta-helix repeat-containing protein</fullName>
    </submittedName>
</protein>
<dbReference type="Gene3D" id="2.160.20.10">
    <property type="entry name" value="Single-stranded right-handed beta-helix, Pectin lyase-like"/>
    <property type="match status" value="1"/>
</dbReference>
<evidence type="ECO:0000259" key="1">
    <source>
        <dbReference type="Pfam" id="PF13229"/>
    </source>
</evidence>
<comment type="caution">
    <text evidence="2">The sequence shown here is derived from an EMBL/GenBank/DDBJ whole genome shotgun (WGS) entry which is preliminary data.</text>
</comment>
<name>A0A927GZC8_9BACL</name>
<dbReference type="InterPro" id="IPR039448">
    <property type="entry name" value="Beta_helix"/>
</dbReference>
<proteinExistence type="predicted"/>
<dbReference type="AlphaFoldDB" id="A0A927GZC8"/>
<reference evidence="2" key="1">
    <citation type="submission" date="2020-09" db="EMBL/GenBank/DDBJ databases">
        <title>A novel bacterium of genus Paenibacillus, isolated from South China Sea.</title>
        <authorList>
            <person name="Huang H."/>
            <person name="Mo K."/>
            <person name="Hu Y."/>
        </authorList>
    </citation>
    <scope>NUCLEOTIDE SEQUENCE</scope>
    <source>
        <strain evidence="2">IB182363</strain>
    </source>
</reference>
<keyword evidence="3" id="KW-1185">Reference proteome</keyword>
<dbReference type="EMBL" id="JACXJA010000008">
    <property type="protein sequence ID" value="MBD2862113.1"/>
    <property type="molecule type" value="Genomic_DNA"/>
</dbReference>
<accession>A0A927GZC8</accession>